<name>A0ABT6MS87_9GAMM</name>
<dbReference type="RefSeq" id="WP_280942696.1">
    <property type="nucleotide sequence ID" value="NZ_JARYGX010000020.1"/>
</dbReference>
<gene>
    <name evidence="2" type="ORF">QF205_10435</name>
</gene>
<dbReference type="SMART" id="SM00749">
    <property type="entry name" value="BON"/>
    <property type="match status" value="1"/>
</dbReference>
<evidence type="ECO:0000313" key="2">
    <source>
        <dbReference type="EMBL" id="MDH7453479.1"/>
    </source>
</evidence>
<dbReference type="PROSITE" id="PS50914">
    <property type="entry name" value="BON"/>
    <property type="match status" value="1"/>
</dbReference>
<dbReference type="InterPro" id="IPR007055">
    <property type="entry name" value="BON_dom"/>
</dbReference>
<dbReference type="Proteomes" id="UP001160550">
    <property type="component" value="Unassembled WGS sequence"/>
</dbReference>
<evidence type="ECO:0000313" key="3">
    <source>
        <dbReference type="Proteomes" id="UP001160550"/>
    </source>
</evidence>
<reference evidence="2" key="1">
    <citation type="journal article" date="2007" name="Int. J. Syst. Evol. Microbiol.">
        <title>Luteimonas composti sp. nov., a moderately thermophilic bacterium isolated from food waste.</title>
        <authorList>
            <person name="Young C.C."/>
            <person name="Kampfer P."/>
            <person name="Chen W.M."/>
            <person name="Yen W.S."/>
            <person name="Arun A.B."/>
            <person name="Lai W.A."/>
            <person name="Shen F.T."/>
            <person name="Rekha P.D."/>
            <person name="Lin K.Y."/>
            <person name="Chou J.H."/>
        </authorList>
    </citation>
    <scope>NUCLEOTIDE SEQUENCE</scope>
    <source>
        <strain evidence="2">CC-YY355</strain>
    </source>
</reference>
<accession>A0ABT6MS87</accession>
<dbReference type="Gene3D" id="3.30.1340.30">
    <property type="match status" value="1"/>
</dbReference>
<dbReference type="InterPro" id="IPR014004">
    <property type="entry name" value="Transpt-assoc_nodulatn_dom_bac"/>
</dbReference>
<proteinExistence type="predicted"/>
<protein>
    <submittedName>
        <fullName evidence="2">BON domain-containing protein</fullName>
    </submittedName>
</protein>
<keyword evidence="3" id="KW-1185">Reference proteome</keyword>
<dbReference type="PANTHER" id="PTHR34606:SF15">
    <property type="entry name" value="BON DOMAIN-CONTAINING PROTEIN"/>
    <property type="match status" value="1"/>
</dbReference>
<reference evidence="2" key="2">
    <citation type="submission" date="2023-04" db="EMBL/GenBank/DDBJ databases">
        <authorList>
            <person name="Sun J.-Q."/>
        </authorList>
    </citation>
    <scope>NUCLEOTIDE SEQUENCE</scope>
    <source>
        <strain evidence="2">CC-YY355</strain>
    </source>
</reference>
<sequence>MDDTWIATRVKTELLASRGVSGLALNVETTDGVASLTGELGSQSELDKAVQVARGVDGVVRVDTSGIRISADADR</sequence>
<dbReference type="Pfam" id="PF04972">
    <property type="entry name" value="BON"/>
    <property type="match status" value="1"/>
</dbReference>
<feature type="domain" description="BON" evidence="1">
    <location>
        <begin position="2"/>
        <end position="71"/>
    </location>
</feature>
<organism evidence="2 3">
    <name type="scientific">Luteimonas composti</name>
    <dbReference type="NCBI Taxonomy" id="398257"/>
    <lineage>
        <taxon>Bacteria</taxon>
        <taxon>Pseudomonadati</taxon>
        <taxon>Pseudomonadota</taxon>
        <taxon>Gammaproteobacteria</taxon>
        <taxon>Lysobacterales</taxon>
        <taxon>Lysobacteraceae</taxon>
        <taxon>Luteimonas</taxon>
    </lineage>
</organism>
<dbReference type="EMBL" id="JARYGX010000020">
    <property type="protein sequence ID" value="MDH7453479.1"/>
    <property type="molecule type" value="Genomic_DNA"/>
</dbReference>
<comment type="caution">
    <text evidence="2">The sequence shown here is derived from an EMBL/GenBank/DDBJ whole genome shotgun (WGS) entry which is preliminary data.</text>
</comment>
<evidence type="ECO:0000259" key="1">
    <source>
        <dbReference type="PROSITE" id="PS50914"/>
    </source>
</evidence>
<dbReference type="PANTHER" id="PTHR34606">
    <property type="entry name" value="BON DOMAIN-CONTAINING PROTEIN"/>
    <property type="match status" value="1"/>
</dbReference>
<dbReference type="InterPro" id="IPR051686">
    <property type="entry name" value="Lipoprotein_DolP"/>
</dbReference>